<dbReference type="SUPFAM" id="SSF51197">
    <property type="entry name" value="Clavaminate synthase-like"/>
    <property type="match status" value="1"/>
</dbReference>
<keyword evidence="3" id="KW-0045">Antibiotic biosynthesis</keyword>
<reference evidence="5 6" key="1">
    <citation type="journal article" date="2013" name="Syst. Appl. Microbiol.">
        <title>Phylogenetic position and virulence apparatus of the pear flower necrosis pathogen Erwinia piriflorinigrans CFBP 5888T as assessed by comparative genomics.</title>
        <authorList>
            <person name="Smits T.H."/>
            <person name="Rezzonico F."/>
            <person name="Lopez M.M."/>
            <person name="Blom J."/>
            <person name="Goesmann A."/>
            <person name="Frey J.E."/>
            <person name="Duffy B."/>
        </authorList>
    </citation>
    <scope>NUCLEOTIDE SEQUENCE [LARGE SCALE GENOMIC DNA]</scope>
    <source>
        <strain evidence="6">CFBP5888</strain>
    </source>
</reference>
<evidence type="ECO:0000313" key="6">
    <source>
        <dbReference type="Proteomes" id="UP000018217"/>
    </source>
</evidence>
<dbReference type="RefSeq" id="WP_023655395.1">
    <property type="nucleotide sequence ID" value="NZ_CAHS01000015.1"/>
</dbReference>
<evidence type="ECO:0000259" key="4">
    <source>
        <dbReference type="Pfam" id="PF02668"/>
    </source>
</evidence>
<evidence type="ECO:0000256" key="3">
    <source>
        <dbReference type="ARBA" id="ARBA00023194"/>
    </source>
</evidence>
<dbReference type="AlphaFoldDB" id="V5Z8D4"/>
<keyword evidence="6" id="KW-1185">Reference proteome</keyword>
<dbReference type="Gene3D" id="3.60.130.10">
    <property type="entry name" value="Clavaminate synthase-like"/>
    <property type="match status" value="1"/>
</dbReference>
<comment type="caution">
    <text evidence="5">The sequence shown here is derived from an EMBL/GenBank/DDBJ whole genome shotgun (WGS) entry which is preliminary data.</text>
</comment>
<proteinExistence type="predicted"/>
<gene>
    <name evidence="5" type="ORF">EPIR_2242</name>
</gene>
<dbReference type="GO" id="GO:0017000">
    <property type="term" value="P:antibiotic biosynthetic process"/>
    <property type="evidence" value="ECO:0007669"/>
    <property type="project" value="UniProtKB-KW"/>
</dbReference>
<dbReference type="Pfam" id="PF02668">
    <property type="entry name" value="TauD"/>
    <property type="match status" value="1"/>
</dbReference>
<dbReference type="OrthoDB" id="9769888at2"/>
<organism evidence="5 6">
    <name type="scientific">Erwinia piriflorinigrans CFBP 5888</name>
    <dbReference type="NCBI Taxonomy" id="1161919"/>
    <lineage>
        <taxon>Bacteria</taxon>
        <taxon>Pseudomonadati</taxon>
        <taxon>Pseudomonadota</taxon>
        <taxon>Gammaproteobacteria</taxon>
        <taxon>Enterobacterales</taxon>
        <taxon>Erwiniaceae</taxon>
        <taxon>Erwinia</taxon>
    </lineage>
</organism>
<feature type="domain" description="TauD/TfdA-like" evidence="4">
    <location>
        <begin position="32"/>
        <end position="316"/>
    </location>
</feature>
<dbReference type="STRING" id="1161919.EPIR_2242"/>
<dbReference type="GO" id="GO:0016706">
    <property type="term" value="F:2-oxoglutarate-dependent dioxygenase activity"/>
    <property type="evidence" value="ECO:0007669"/>
    <property type="project" value="UniProtKB-ARBA"/>
</dbReference>
<dbReference type="InterPro" id="IPR050411">
    <property type="entry name" value="AlphaKG_dependent_hydroxylases"/>
</dbReference>
<accession>V5Z8D4</accession>
<dbReference type="InterPro" id="IPR003819">
    <property type="entry name" value="TauD/TfdA-like"/>
</dbReference>
<dbReference type="Proteomes" id="UP000018217">
    <property type="component" value="Unassembled WGS sequence"/>
</dbReference>
<dbReference type="PANTHER" id="PTHR10696:SF56">
    <property type="entry name" value="TAUD_TFDA-LIKE DOMAIN-CONTAINING PROTEIN"/>
    <property type="match status" value="1"/>
</dbReference>
<keyword evidence="2 5" id="KW-0560">Oxidoreductase</keyword>
<evidence type="ECO:0000256" key="2">
    <source>
        <dbReference type="ARBA" id="ARBA00023002"/>
    </source>
</evidence>
<sequence>MTSLHSLLHYYNEESFPLVIHYNKKIFQFYNDQPSAWINGINDLLLKHGAILFRGFPVSGVDAFENFVSGTSGSENWMEYPDEKATPRSAVKNKVMTSTEYHAQGSIYLHNECCHRKSWPQHLYFCCHQPAKEGGATPVASVRAVTRAIEQQFGELFRQRGARYLRNYGGQYGANLSYSFGTEDPETIESYCEAAGLSWQWLGKGQLRTLAEFPAYRTHPQTHEALWFNNITFYHRTSIEPRFARLLAHVPPEELAFASYYGDGEPIADTVIQQLRAAYDSYTTRFAWQADDVLLIDNMICAHARDPYKGARTTWVAMAREVY</sequence>
<dbReference type="EMBL" id="CAHS01000015">
    <property type="protein sequence ID" value="CCG87607.1"/>
    <property type="molecule type" value="Genomic_DNA"/>
</dbReference>
<dbReference type="PANTHER" id="PTHR10696">
    <property type="entry name" value="GAMMA-BUTYROBETAINE HYDROXYLASE-RELATED"/>
    <property type="match status" value="1"/>
</dbReference>
<evidence type="ECO:0000313" key="5">
    <source>
        <dbReference type="EMBL" id="CCG87607.1"/>
    </source>
</evidence>
<evidence type="ECO:0000256" key="1">
    <source>
        <dbReference type="ARBA" id="ARBA00001954"/>
    </source>
</evidence>
<dbReference type="InterPro" id="IPR042098">
    <property type="entry name" value="TauD-like_sf"/>
</dbReference>
<comment type="cofactor">
    <cofactor evidence="1">
        <name>Fe(2+)</name>
        <dbReference type="ChEBI" id="CHEBI:29033"/>
    </cofactor>
</comment>
<dbReference type="EC" id="1.-.-.-" evidence="5"/>
<protein>
    <submittedName>
        <fullName evidence="5">Clavaminate synthase-like protein</fullName>
        <ecNumber evidence="5">1.-.-.-</ecNumber>
    </submittedName>
</protein>
<name>V5Z8D4_9GAMM</name>